<protein>
    <submittedName>
        <fullName evidence="2">Uncharacterized protein</fullName>
    </submittedName>
</protein>
<name>A0A0L0F5T9_9EUKA</name>
<evidence type="ECO:0000313" key="2">
    <source>
        <dbReference type="EMBL" id="KNC72072.1"/>
    </source>
</evidence>
<feature type="compositionally biased region" description="Pro residues" evidence="1">
    <location>
        <begin position="29"/>
        <end position="40"/>
    </location>
</feature>
<dbReference type="EMBL" id="KQ247626">
    <property type="protein sequence ID" value="KNC72072.1"/>
    <property type="molecule type" value="Genomic_DNA"/>
</dbReference>
<dbReference type="Proteomes" id="UP000054560">
    <property type="component" value="Unassembled WGS sequence"/>
</dbReference>
<feature type="non-terminal residue" evidence="2">
    <location>
        <position position="1"/>
    </location>
</feature>
<keyword evidence="3" id="KW-1185">Reference proteome</keyword>
<dbReference type="RefSeq" id="XP_014145974.1">
    <property type="nucleotide sequence ID" value="XM_014290499.1"/>
</dbReference>
<evidence type="ECO:0000313" key="3">
    <source>
        <dbReference type="Proteomes" id="UP000054560"/>
    </source>
</evidence>
<organism evidence="2 3">
    <name type="scientific">Sphaeroforma arctica JP610</name>
    <dbReference type="NCBI Taxonomy" id="667725"/>
    <lineage>
        <taxon>Eukaryota</taxon>
        <taxon>Ichthyosporea</taxon>
        <taxon>Ichthyophonida</taxon>
        <taxon>Sphaeroforma</taxon>
    </lineage>
</organism>
<sequence>TPELQNPDPRPQSCPQALVLSPQFQAPVGPVPVPTNPKCPTPRSLKTNA</sequence>
<dbReference type="GeneID" id="25915883"/>
<gene>
    <name evidence="2" type="ORF">SARC_15379</name>
</gene>
<accession>A0A0L0F5T9</accession>
<evidence type="ECO:0000256" key="1">
    <source>
        <dbReference type="SAM" id="MobiDB-lite"/>
    </source>
</evidence>
<feature type="region of interest" description="Disordered" evidence="1">
    <location>
        <begin position="25"/>
        <end position="49"/>
    </location>
</feature>
<proteinExistence type="predicted"/>
<dbReference type="AlphaFoldDB" id="A0A0L0F5T9"/>
<reference evidence="2 3" key="1">
    <citation type="submission" date="2011-02" db="EMBL/GenBank/DDBJ databases">
        <title>The Genome Sequence of Sphaeroforma arctica JP610.</title>
        <authorList>
            <consortium name="The Broad Institute Genome Sequencing Platform"/>
            <person name="Russ C."/>
            <person name="Cuomo C."/>
            <person name="Young S.K."/>
            <person name="Zeng Q."/>
            <person name="Gargeya S."/>
            <person name="Alvarado L."/>
            <person name="Berlin A."/>
            <person name="Chapman S.B."/>
            <person name="Chen Z."/>
            <person name="Freedman E."/>
            <person name="Gellesch M."/>
            <person name="Goldberg J."/>
            <person name="Griggs A."/>
            <person name="Gujja S."/>
            <person name="Heilman E."/>
            <person name="Heiman D."/>
            <person name="Howarth C."/>
            <person name="Mehta T."/>
            <person name="Neiman D."/>
            <person name="Pearson M."/>
            <person name="Roberts A."/>
            <person name="Saif S."/>
            <person name="Shea T."/>
            <person name="Shenoy N."/>
            <person name="Sisk P."/>
            <person name="Stolte C."/>
            <person name="Sykes S."/>
            <person name="White J."/>
            <person name="Yandava C."/>
            <person name="Burger G."/>
            <person name="Gray M.W."/>
            <person name="Holland P.W.H."/>
            <person name="King N."/>
            <person name="Lang F.B.F."/>
            <person name="Roger A.J."/>
            <person name="Ruiz-Trillo I."/>
            <person name="Haas B."/>
            <person name="Nusbaum C."/>
            <person name="Birren B."/>
        </authorList>
    </citation>
    <scope>NUCLEOTIDE SEQUENCE [LARGE SCALE GENOMIC DNA]</scope>
    <source>
        <strain evidence="2 3">JP610</strain>
    </source>
</reference>